<feature type="transmembrane region" description="Helical" evidence="1">
    <location>
        <begin position="69"/>
        <end position="89"/>
    </location>
</feature>
<organism evidence="2 3">
    <name type="scientific">Pseudolysinimonas yzui</name>
    <dbReference type="NCBI Taxonomy" id="2708254"/>
    <lineage>
        <taxon>Bacteria</taxon>
        <taxon>Bacillati</taxon>
        <taxon>Actinomycetota</taxon>
        <taxon>Actinomycetes</taxon>
        <taxon>Micrococcales</taxon>
        <taxon>Microbacteriaceae</taxon>
        <taxon>Pseudolysinimonas</taxon>
    </lineage>
</organism>
<evidence type="ECO:0000313" key="2">
    <source>
        <dbReference type="EMBL" id="GHF16045.1"/>
    </source>
</evidence>
<name>A0A8J3M4E1_9MICO</name>
<dbReference type="Proteomes" id="UP000617531">
    <property type="component" value="Unassembled WGS sequence"/>
</dbReference>
<keyword evidence="1" id="KW-0812">Transmembrane</keyword>
<reference evidence="2" key="1">
    <citation type="journal article" date="2014" name="Int. J. Syst. Evol. Microbiol.">
        <title>Complete genome sequence of Corynebacterium casei LMG S-19264T (=DSM 44701T), isolated from a smear-ripened cheese.</title>
        <authorList>
            <consortium name="US DOE Joint Genome Institute (JGI-PGF)"/>
            <person name="Walter F."/>
            <person name="Albersmeier A."/>
            <person name="Kalinowski J."/>
            <person name="Ruckert C."/>
        </authorList>
    </citation>
    <scope>NUCLEOTIDE SEQUENCE</scope>
    <source>
        <strain evidence="2">CGMCC 1.16548</strain>
    </source>
</reference>
<dbReference type="AlphaFoldDB" id="A0A8J3M4E1"/>
<protein>
    <submittedName>
        <fullName evidence="2">Uncharacterized protein</fullName>
    </submittedName>
</protein>
<accession>A0A8J3M4E1</accession>
<reference evidence="2" key="2">
    <citation type="submission" date="2020-09" db="EMBL/GenBank/DDBJ databases">
        <authorList>
            <person name="Sun Q."/>
            <person name="Zhou Y."/>
        </authorList>
    </citation>
    <scope>NUCLEOTIDE SEQUENCE</scope>
    <source>
        <strain evidence="2">CGMCC 1.16548</strain>
    </source>
</reference>
<evidence type="ECO:0000256" key="1">
    <source>
        <dbReference type="SAM" id="Phobius"/>
    </source>
</evidence>
<keyword evidence="1" id="KW-0472">Membrane</keyword>
<keyword evidence="3" id="KW-1185">Reference proteome</keyword>
<sequence length="106" mass="11128">MTISAGPGSEPVDEEAPAVVVVGRTIGGILLVVVGGALALAGAFWYFIVPWFGWAMEGFWYAMADWADLGGMAVGVIGLVLLIVGGALVQRARKKRFDAFIDVSQS</sequence>
<comment type="caution">
    <text evidence="2">The sequence shown here is derived from an EMBL/GenBank/DDBJ whole genome shotgun (WGS) entry which is preliminary data.</text>
</comment>
<gene>
    <name evidence="2" type="ORF">GCM10011600_16440</name>
</gene>
<dbReference type="RefSeq" id="WP_191282964.1">
    <property type="nucleotide sequence ID" value="NZ_BNAI01000002.1"/>
</dbReference>
<keyword evidence="1" id="KW-1133">Transmembrane helix</keyword>
<evidence type="ECO:0000313" key="3">
    <source>
        <dbReference type="Proteomes" id="UP000617531"/>
    </source>
</evidence>
<dbReference type="EMBL" id="BNAI01000002">
    <property type="protein sequence ID" value="GHF16045.1"/>
    <property type="molecule type" value="Genomic_DNA"/>
</dbReference>
<feature type="transmembrane region" description="Helical" evidence="1">
    <location>
        <begin position="29"/>
        <end position="49"/>
    </location>
</feature>
<proteinExistence type="predicted"/>